<dbReference type="EMBL" id="HBUF01355099">
    <property type="protein sequence ID" value="CAG6716848.1"/>
    <property type="molecule type" value="Transcribed_RNA"/>
</dbReference>
<reference evidence="1" key="1">
    <citation type="submission" date="2021-05" db="EMBL/GenBank/DDBJ databases">
        <authorList>
            <person name="Alioto T."/>
            <person name="Alioto T."/>
            <person name="Gomez Garrido J."/>
        </authorList>
    </citation>
    <scope>NUCLEOTIDE SEQUENCE</scope>
</reference>
<protein>
    <submittedName>
        <fullName evidence="1">Uncharacterized protein</fullName>
    </submittedName>
</protein>
<dbReference type="AlphaFoldDB" id="A0A8D8Y125"/>
<evidence type="ECO:0000313" key="1">
    <source>
        <dbReference type="EMBL" id="CAG6716848.1"/>
    </source>
</evidence>
<accession>A0A8D8Y125</accession>
<dbReference type="EMBL" id="HBUF01355100">
    <property type="protein sequence ID" value="CAG6716849.1"/>
    <property type="molecule type" value="Transcribed_RNA"/>
</dbReference>
<sequence length="115" mass="12653">MYCCSKLPIVICRLSAGPFKGLNALDWFCPNILELVFILSCCSECISLPNLSSDGDGFDGEVFPKPKALLKSASMPLMVPGLVVDILFCWKPNSSISFSMKFPSINEFRAPKLLE</sequence>
<dbReference type="EMBL" id="HBUF01063535">
    <property type="protein sequence ID" value="CAG6626807.1"/>
    <property type="molecule type" value="Transcribed_RNA"/>
</dbReference>
<organism evidence="1">
    <name type="scientific">Cacopsylla melanoneura</name>
    <dbReference type="NCBI Taxonomy" id="428564"/>
    <lineage>
        <taxon>Eukaryota</taxon>
        <taxon>Metazoa</taxon>
        <taxon>Ecdysozoa</taxon>
        <taxon>Arthropoda</taxon>
        <taxon>Hexapoda</taxon>
        <taxon>Insecta</taxon>
        <taxon>Pterygota</taxon>
        <taxon>Neoptera</taxon>
        <taxon>Paraneoptera</taxon>
        <taxon>Hemiptera</taxon>
        <taxon>Sternorrhyncha</taxon>
        <taxon>Psylloidea</taxon>
        <taxon>Psyllidae</taxon>
        <taxon>Psyllinae</taxon>
        <taxon>Cacopsylla</taxon>
    </lineage>
</organism>
<name>A0A8D8Y125_9HEMI</name>
<proteinExistence type="predicted"/>
<dbReference type="EMBL" id="HBUF01063534">
    <property type="protein sequence ID" value="CAG6626806.1"/>
    <property type="molecule type" value="Transcribed_RNA"/>
</dbReference>